<reference evidence="1 2" key="1">
    <citation type="journal article" date="2020" name="Cell Host Microbe">
        <title>Functional and Genomic Variation between Human-Derived Isolates of Lachnospiraceae Reveals Inter- and Intra-Species Diversity.</title>
        <authorList>
            <person name="Sorbara M.T."/>
            <person name="Littmann E.R."/>
            <person name="Fontana E."/>
            <person name="Moody T.U."/>
            <person name="Kohout C.E."/>
            <person name="Gjonbalaj M."/>
            <person name="Eaton V."/>
            <person name="Seok R."/>
            <person name="Leiner I.M."/>
            <person name="Pamer E.G."/>
        </authorList>
    </citation>
    <scope>NUCLEOTIDE SEQUENCE [LARGE SCALE GENOMIC DNA]</scope>
    <source>
        <strain evidence="1 2">MSK.17.74</strain>
    </source>
</reference>
<dbReference type="RefSeq" id="WP_148462058.1">
    <property type="nucleotide sequence ID" value="NZ_JAAITS010000051.1"/>
</dbReference>
<evidence type="ECO:0000313" key="1">
    <source>
        <dbReference type="EMBL" id="NSG86815.1"/>
    </source>
</evidence>
<evidence type="ECO:0000313" key="2">
    <source>
        <dbReference type="Proteomes" id="UP001644719"/>
    </source>
</evidence>
<dbReference type="PANTHER" id="PTHR34071">
    <property type="entry name" value="5-NITROIMIDAZOLE ANTIBIOTICS RESISTANCE PROTEIN, NIMA-FAMILY-RELATED PROTEIN-RELATED"/>
    <property type="match status" value="1"/>
</dbReference>
<dbReference type="Pfam" id="PF12900">
    <property type="entry name" value="Pyridox_ox_2"/>
    <property type="match status" value="1"/>
</dbReference>
<dbReference type="Gene3D" id="2.30.110.10">
    <property type="entry name" value="Electron Transport, Fmn-binding Protein, Chain A"/>
    <property type="match status" value="1"/>
</dbReference>
<gene>
    <name evidence="1" type="ORF">G5B17_15690</name>
</gene>
<dbReference type="PANTHER" id="PTHR34071:SF2">
    <property type="entry name" value="FLAVIN-NUCLEOTIDE-BINDING PROTEIN"/>
    <property type="match status" value="1"/>
</dbReference>
<sequence>MFREMRRFKQQVSQDECKKILKDEKRAAFSVIGDEGYPYTIPINFYYEEADHTIYFHGAREGHKMDAIQKCNKVCLTTWNQGFKKEGHWEWNATSVVVFGKAELITDTKIIEDRLRKLAEKYYPTVEEVEKEMNGSARSRVQLFAIRIEHMTGKLVNEK</sequence>
<name>A0ABX2HBX8_9FIRM</name>
<dbReference type="InterPro" id="IPR024747">
    <property type="entry name" value="Pyridox_Oxase-rel"/>
</dbReference>
<protein>
    <submittedName>
        <fullName evidence="1">Pyridoxamine 5'-phosphate oxidase family protein</fullName>
    </submittedName>
</protein>
<dbReference type="InterPro" id="IPR012349">
    <property type="entry name" value="Split_barrel_FMN-bd"/>
</dbReference>
<proteinExistence type="predicted"/>
<organism evidence="1 2">
    <name type="scientific">Blautia faecis</name>
    <dbReference type="NCBI Taxonomy" id="871665"/>
    <lineage>
        <taxon>Bacteria</taxon>
        <taxon>Bacillati</taxon>
        <taxon>Bacillota</taxon>
        <taxon>Clostridia</taxon>
        <taxon>Lachnospirales</taxon>
        <taxon>Lachnospiraceae</taxon>
        <taxon>Blautia</taxon>
    </lineage>
</organism>
<keyword evidence="2" id="KW-1185">Reference proteome</keyword>
<dbReference type="EMBL" id="JAAITS010000051">
    <property type="protein sequence ID" value="NSG86815.1"/>
    <property type="molecule type" value="Genomic_DNA"/>
</dbReference>
<comment type="caution">
    <text evidence="1">The sequence shown here is derived from an EMBL/GenBank/DDBJ whole genome shotgun (WGS) entry which is preliminary data.</text>
</comment>
<dbReference type="Proteomes" id="UP001644719">
    <property type="component" value="Unassembled WGS sequence"/>
</dbReference>
<dbReference type="SUPFAM" id="SSF50475">
    <property type="entry name" value="FMN-binding split barrel"/>
    <property type="match status" value="1"/>
</dbReference>
<accession>A0ABX2HBX8</accession>